<feature type="compositionally biased region" description="Polar residues" evidence="1">
    <location>
        <begin position="10"/>
        <end position="20"/>
    </location>
</feature>
<organism evidence="2 3">
    <name type="scientific">Lactuca sativa</name>
    <name type="common">Garden lettuce</name>
    <dbReference type="NCBI Taxonomy" id="4236"/>
    <lineage>
        <taxon>Eukaryota</taxon>
        <taxon>Viridiplantae</taxon>
        <taxon>Streptophyta</taxon>
        <taxon>Embryophyta</taxon>
        <taxon>Tracheophyta</taxon>
        <taxon>Spermatophyta</taxon>
        <taxon>Magnoliopsida</taxon>
        <taxon>eudicotyledons</taxon>
        <taxon>Gunneridae</taxon>
        <taxon>Pentapetalae</taxon>
        <taxon>asterids</taxon>
        <taxon>campanulids</taxon>
        <taxon>Asterales</taxon>
        <taxon>Asteraceae</taxon>
        <taxon>Cichorioideae</taxon>
        <taxon>Cichorieae</taxon>
        <taxon>Lactucinae</taxon>
        <taxon>Lactuca</taxon>
    </lineage>
</organism>
<feature type="region of interest" description="Disordered" evidence="1">
    <location>
        <begin position="35"/>
        <end position="75"/>
    </location>
</feature>
<protein>
    <submittedName>
        <fullName evidence="2">Uncharacterized protein</fullName>
    </submittedName>
</protein>
<gene>
    <name evidence="2" type="ORF">LSAT_V11C900487170</name>
</gene>
<feature type="compositionally biased region" description="Low complexity" evidence="1">
    <location>
        <begin position="52"/>
        <end position="61"/>
    </location>
</feature>
<comment type="caution">
    <text evidence="2">The sequence shown here is derived from an EMBL/GenBank/DDBJ whole genome shotgun (WGS) entry which is preliminary data.</text>
</comment>
<dbReference type="Proteomes" id="UP000235145">
    <property type="component" value="Unassembled WGS sequence"/>
</dbReference>
<reference evidence="2 3" key="1">
    <citation type="journal article" date="2017" name="Nat. Commun.">
        <title>Genome assembly with in vitro proximity ligation data and whole-genome triplication in lettuce.</title>
        <authorList>
            <person name="Reyes-Chin-Wo S."/>
            <person name="Wang Z."/>
            <person name="Yang X."/>
            <person name="Kozik A."/>
            <person name="Arikit S."/>
            <person name="Song C."/>
            <person name="Xia L."/>
            <person name="Froenicke L."/>
            <person name="Lavelle D.O."/>
            <person name="Truco M.J."/>
            <person name="Xia R."/>
            <person name="Zhu S."/>
            <person name="Xu C."/>
            <person name="Xu H."/>
            <person name="Xu X."/>
            <person name="Cox K."/>
            <person name="Korf I."/>
            <person name="Meyers B.C."/>
            <person name="Michelmore R.W."/>
        </authorList>
    </citation>
    <scope>NUCLEOTIDE SEQUENCE [LARGE SCALE GENOMIC DNA]</scope>
    <source>
        <strain evidence="3">cv. Salinas</strain>
        <tissue evidence="2">Seedlings</tissue>
    </source>
</reference>
<feature type="region of interest" description="Disordered" evidence="1">
    <location>
        <begin position="1"/>
        <end position="20"/>
    </location>
</feature>
<evidence type="ECO:0000313" key="2">
    <source>
        <dbReference type="EMBL" id="KAJ0187567.1"/>
    </source>
</evidence>
<evidence type="ECO:0000256" key="1">
    <source>
        <dbReference type="SAM" id="MobiDB-lite"/>
    </source>
</evidence>
<accession>A0A9R1UHN6</accession>
<proteinExistence type="predicted"/>
<dbReference type="AlphaFoldDB" id="A0A9R1UHN6"/>
<keyword evidence="3" id="KW-1185">Reference proteome</keyword>
<evidence type="ECO:0000313" key="3">
    <source>
        <dbReference type="Proteomes" id="UP000235145"/>
    </source>
</evidence>
<sequence>MTKEGRRPRNNMSPSDDEMTSSYYMSFQNYVYGERNSVPSPVRDHFRRQEASSSSVSSSGRSHSKGGPSGKPSLEEVFMNREPTEVLVKQVDNENIWNNISFEEPAIFQTILVVEDKSMNKNKTSENVFGDIKDDKELDERIDKARRSTNKFDDDVFAFNDNEPEQVLEEDVIITVTVNHFDDHVF</sequence>
<name>A0A9R1UHN6_LACSA</name>
<dbReference type="EMBL" id="NBSK02000009">
    <property type="protein sequence ID" value="KAJ0187567.1"/>
    <property type="molecule type" value="Genomic_DNA"/>
</dbReference>